<gene>
    <name evidence="1" type="ORF">METZ01_LOCUS190402</name>
</gene>
<sequence>MNTQLGKQKTSYGNITYRKRSGYKKKTIYFDITYRNLPNGIKRFRGSCHTTDLDRAKKETAIVVEHEYEKRKGQGVARRYTPINTYLINYYKWCEDQVRVGSVVKDQRGRKIKWTANKALHDKRALNKLFLPFVEANQLTWRDLQLDETIERLVQRMGLTTRSV</sequence>
<organism evidence="1">
    <name type="scientific">marine metagenome</name>
    <dbReference type="NCBI Taxonomy" id="408172"/>
    <lineage>
        <taxon>unclassified sequences</taxon>
        <taxon>metagenomes</taxon>
        <taxon>ecological metagenomes</taxon>
    </lineage>
</organism>
<name>A0A382DGN7_9ZZZZ</name>
<dbReference type="AlphaFoldDB" id="A0A382DGN7"/>
<dbReference type="EMBL" id="UINC01039284">
    <property type="protein sequence ID" value="SVB37548.1"/>
    <property type="molecule type" value="Genomic_DNA"/>
</dbReference>
<reference evidence="1" key="1">
    <citation type="submission" date="2018-05" db="EMBL/GenBank/DDBJ databases">
        <authorList>
            <person name="Lanie J.A."/>
            <person name="Ng W.-L."/>
            <person name="Kazmierczak K.M."/>
            <person name="Andrzejewski T.M."/>
            <person name="Davidsen T.M."/>
            <person name="Wayne K.J."/>
            <person name="Tettelin H."/>
            <person name="Glass J.I."/>
            <person name="Rusch D."/>
            <person name="Podicherti R."/>
            <person name="Tsui H.-C.T."/>
            <person name="Winkler M.E."/>
        </authorList>
    </citation>
    <scope>NUCLEOTIDE SEQUENCE</scope>
</reference>
<evidence type="ECO:0000313" key="1">
    <source>
        <dbReference type="EMBL" id="SVB37548.1"/>
    </source>
</evidence>
<accession>A0A382DGN7</accession>
<protein>
    <submittedName>
        <fullName evidence="1">Uncharacterized protein</fullName>
    </submittedName>
</protein>
<proteinExistence type="predicted"/>